<evidence type="ECO:0000313" key="3">
    <source>
        <dbReference type="Proteomes" id="UP001152562"/>
    </source>
</evidence>
<accession>A0A9P0T0V4</accession>
<evidence type="ECO:0000259" key="1">
    <source>
        <dbReference type="Pfam" id="PF13843"/>
    </source>
</evidence>
<keyword evidence="3" id="KW-1185">Reference proteome</keyword>
<gene>
    <name evidence="2" type="ORF">PIBRA_LOCUS1683</name>
</gene>
<name>A0A9P0T0V4_PIEBR</name>
<feature type="domain" description="PiggyBac transposable element-derived protein" evidence="1">
    <location>
        <begin position="6"/>
        <end position="73"/>
    </location>
</feature>
<dbReference type="EMBL" id="CALOZG010000002">
    <property type="protein sequence ID" value="CAH3967294.1"/>
    <property type="molecule type" value="Genomic_DNA"/>
</dbReference>
<dbReference type="Proteomes" id="UP001152562">
    <property type="component" value="Unassembled WGS sequence"/>
</dbReference>
<dbReference type="AlphaFoldDB" id="A0A9P0T0V4"/>
<proteinExistence type="predicted"/>
<dbReference type="PANTHER" id="PTHR46599">
    <property type="entry name" value="PIGGYBAC TRANSPOSABLE ELEMENT-DERIVED PROTEIN 4"/>
    <property type="match status" value="1"/>
</dbReference>
<dbReference type="InterPro" id="IPR029526">
    <property type="entry name" value="PGBD"/>
</dbReference>
<sequence>MITTKNHPSIVEVKNRFGKSRLKPVEVEIYNRYMSGIDRSDQMISYYSCPRKTIRWYKKVLFHCLDMAVWNAFFLYRKYKKDNANTYHFVHYREELIRVMIDLKDSKPRDLFSNSYSIHDSRRFRPNQSSAAHHEANVSLTANAMRGHWPEQMAARPGTKKKFAFLKCKVCAQKAIRRETSYRCKGCPDKPPLCPSCFECYHENLSL</sequence>
<dbReference type="Pfam" id="PF13843">
    <property type="entry name" value="DDE_Tnp_1_7"/>
    <property type="match status" value="1"/>
</dbReference>
<reference evidence="2" key="1">
    <citation type="submission" date="2022-05" db="EMBL/GenBank/DDBJ databases">
        <authorList>
            <person name="Okamura Y."/>
        </authorList>
    </citation>
    <scope>NUCLEOTIDE SEQUENCE</scope>
</reference>
<evidence type="ECO:0000313" key="2">
    <source>
        <dbReference type="EMBL" id="CAH3967294.1"/>
    </source>
</evidence>
<organism evidence="2 3">
    <name type="scientific">Pieris brassicae</name>
    <name type="common">White butterfly</name>
    <name type="synonym">Large white butterfly</name>
    <dbReference type="NCBI Taxonomy" id="7116"/>
    <lineage>
        <taxon>Eukaryota</taxon>
        <taxon>Metazoa</taxon>
        <taxon>Ecdysozoa</taxon>
        <taxon>Arthropoda</taxon>
        <taxon>Hexapoda</taxon>
        <taxon>Insecta</taxon>
        <taxon>Pterygota</taxon>
        <taxon>Neoptera</taxon>
        <taxon>Endopterygota</taxon>
        <taxon>Lepidoptera</taxon>
        <taxon>Glossata</taxon>
        <taxon>Ditrysia</taxon>
        <taxon>Papilionoidea</taxon>
        <taxon>Pieridae</taxon>
        <taxon>Pierinae</taxon>
        <taxon>Pieris</taxon>
    </lineage>
</organism>
<dbReference type="PANTHER" id="PTHR46599:SF3">
    <property type="entry name" value="PIGGYBAC TRANSPOSABLE ELEMENT-DERIVED PROTEIN 4"/>
    <property type="match status" value="1"/>
</dbReference>
<protein>
    <recommendedName>
        <fullName evidence="1">PiggyBac transposable element-derived protein domain-containing protein</fullName>
    </recommendedName>
</protein>
<comment type="caution">
    <text evidence="2">The sequence shown here is derived from an EMBL/GenBank/DDBJ whole genome shotgun (WGS) entry which is preliminary data.</text>
</comment>